<evidence type="ECO:0000313" key="2">
    <source>
        <dbReference type="EnsemblPlants" id="ORGLA08G0190900.1"/>
    </source>
</evidence>
<evidence type="ECO:0000256" key="1">
    <source>
        <dbReference type="SAM" id="MobiDB-lite"/>
    </source>
</evidence>
<feature type="region of interest" description="Disordered" evidence="1">
    <location>
        <begin position="1"/>
        <end position="29"/>
    </location>
</feature>
<accession>I1QKF8</accession>
<dbReference type="AlphaFoldDB" id="I1QKF8"/>
<proteinExistence type="predicted"/>
<protein>
    <submittedName>
        <fullName evidence="2">Uncharacterized protein</fullName>
    </submittedName>
</protein>
<dbReference type="Gramene" id="ORGLA08G0190900.1">
    <property type="protein sequence ID" value="ORGLA08G0190900.1"/>
    <property type="gene ID" value="ORGLA08G0190900"/>
</dbReference>
<keyword evidence="3" id="KW-1185">Reference proteome</keyword>
<sequence length="78" mass="8618">MDGTGGSAPTSRFVSSGVGAGNVHPLRKGEVRGDPCDIPFIYKRRTLPYESRGRLWKNQIPEKGWPSPSLHIQNLETL</sequence>
<organism evidence="2 3">
    <name type="scientific">Oryza glaberrima</name>
    <name type="common">African rice</name>
    <dbReference type="NCBI Taxonomy" id="4538"/>
    <lineage>
        <taxon>Eukaryota</taxon>
        <taxon>Viridiplantae</taxon>
        <taxon>Streptophyta</taxon>
        <taxon>Embryophyta</taxon>
        <taxon>Tracheophyta</taxon>
        <taxon>Spermatophyta</taxon>
        <taxon>Magnoliopsida</taxon>
        <taxon>Liliopsida</taxon>
        <taxon>Poales</taxon>
        <taxon>Poaceae</taxon>
        <taxon>BOP clade</taxon>
        <taxon>Oryzoideae</taxon>
        <taxon>Oryzeae</taxon>
        <taxon>Oryzinae</taxon>
        <taxon>Oryza</taxon>
    </lineage>
</organism>
<reference evidence="2 3" key="2">
    <citation type="submission" date="2018-04" db="EMBL/GenBank/DDBJ databases">
        <title>OglaRS2 (Oryza glaberrima Reference Sequence Version 2).</title>
        <authorList>
            <person name="Zhang J."/>
            <person name="Kudrna D."/>
            <person name="Lee S."/>
            <person name="Talag J."/>
            <person name="Rajasekar S."/>
            <person name="Wing R.A."/>
        </authorList>
    </citation>
    <scope>NUCLEOTIDE SEQUENCE [LARGE SCALE GENOMIC DNA]</scope>
    <source>
        <strain evidence="2 3">cv. IRGC 96717</strain>
    </source>
</reference>
<name>I1QKF8_ORYGL</name>
<reference evidence="2" key="1">
    <citation type="submission" date="2015-06" db="UniProtKB">
        <authorList>
            <consortium name="EnsemblPlants"/>
        </authorList>
    </citation>
    <scope>IDENTIFICATION</scope>
</reference>
<dbReference type="Proteomes" id="UP000007306">
    <property type="component" value="Chromosome 8"/>
</dbReference>
<evidence type="ECO:0000313" key="3">
    <source>
        <dbReference type="Proteomes" id="UP000007306"/>
    </source>
</evidence>
<dbReference type="HOGENOM" id="CLU_2642437_0_0_1"/>
<dbReference type="OMA" id="PCDIPFI"/>
<dbReference type="EnsemblPlants" id="ORGLA08G0190900.1">
    <property type="protein sequence ID" value="ORGLA08G0190900.1"/>
    <property type="gene ID" value="ORGLA08G0190900"/>
</dbReference>